<dbReference type="KEGG" id="sus:Acid_7590"/>
<dbReference type="Gene3D" id="2.130.10.130">
    <property type="entry name" value="Integrin alpha, N-terminal"/>
    <property type="match status" value="3"/>
</dbReference>
<dbReference type="HOGENOM" id="CLU_017657_0_0_0"/>
<dbReference type="SUPFAM" id="SSF69318">
    <property type="entry name" value="Integrin alpha N-terminal domain"/>
    <property type="match status" value="1"/>
</dbReference>
<dbReference type="InterPro" id="IPR013517">
    <property type="entry name" value="FG-GAP"/>
</dbReference>
<accession>Q01PC2</accession>
<feature type="chain" id="PRO_5004162446" evidence="2">
    <location>
        <begin position="20"/>
        <end position="550"/>
    </location>
</feature>
<dbReference type="InterPro" id="IPR028994">
    <property type="entry name" value="Integrin_alpha_N"/>
</dbReference>
<reference evidence="4" key="1">
    <citation type="submission" date="2006-10" db="EMBL/GenBank/DDBJ databases">
        <title>Complete sequence of Solibacter usitatus Ellin6076.</title>
        <authorList>
            <consortium name="US DOE Joint Genome Institute"/>
            <person name="Copeland A."/>
            <person name="Lucas S."/>
            <person name="Lapidus A."/>
            <person name="Barry K."/>
            <person name="Detter J.C."/>
            <person name="Glavina del Rio T."/>
            <person name="Hammon N."/>
            <person name="Israni S."/>
            <person name="Dalin E."/>
            <person name="Tice H."/>
            <person name="Pitluck S."/>
            <person name="Thompson L.S."/>
            <person name="Brettin T."/>
            <person name="Bruce D."/>
            <person name="Han C."/>
            <person name="Tapia R."/>
            <person name="Gilna P."/>
            <person name="Schmutz J."/>
            <person name="Larimer F."/>
            <person name="Land M."/>
            <person name="Hauser L."/>
            <person name="Kyrpides N."/>
            <person name="Mikhailova N."/>
            <person name="Janssen P.H."/>
            <person name="Kuske C.R."/>
            <person name="Richardson P."/>
        </authorList>
    </citation>
    <scope>NUCLEOTIDE SEQUENCE</scope>
    <source>
        <strain evidence="4">Ellin6076</strain>
    </source>
</reference>
<dbReference type="InterPro" id="IPR011519">
    <property type="entry name" value="UnbV_ASPIC"/>
</dbReference>
<dbReference type="InParanoid" id="Q01PC2"/>
<dbReference type="EMBL" id="CP000473">
    <property type="protein sequence ID" value="ABJ88498.1"/>
    <property type="molecule type" value="Genomic_DNA"/>
</dbReference>
<dbReference type="STRING" id="234267.Acid_7590"/>
<evidence type="ECO:0000313" key="4">
    <source>
        <dbReference type="EMBL" id="ABJ88498.1"/>
    </source>
</evidence>
<dbReference type="OrthoDB" id="103431at2"/>
<dbReference type="PANTHER" id="PTHR16026">
    <property type="entry name" value="CARTILAGE ACIDIC PROTEIN 1"/>
    <property type="match status" value="1"/>
</dbReference>
<protein>
    <submittedName>
        <fullName evidence="4">ASPIC/UnbV domain protein</fullName>
    </submittedName>
</protein>
<dbReference type="eggNOG" id="COG0457">
    <property type="taxonomic scope" value="Bacteria"/>
</dbReference>
<dbReference type="Pfam" id="PF07593">
    <property type="entry name" value="UnbV_ASPIC"/>
    <property type="match status" value="1"/>
</dbReference>
<feature type="signal peptide" evidence="2">
    <location>
        <begin position="1"/>
        <end position="19"/>
    </location>
</feature>
<sequence length="550" mass="59293" precursor="true">MRAILMGVLLLGLAGAAPAQIQFEEIAKKAGLGFRLHNSAAGKFHQIELMPGGVAALDFDNDGCTDLYFTNGASIPSLRKIGPEFYNRLYRNRCDGTFEDVTLKAGVGGEGYSMAVAAADFDNDGRVDIFIAGVNRNILYRNLGGGRFADITARAGLSGIDPQHGKMWSISAGWFDFDNDGWLDLFVSNYVAWDPSTEPRCGTADARFYCHPSAYASVPNQLFHNNHDGTFTDVSRQSGIAAHPGKGMGVAFADFDGDGFEDVFVANDSVRSFLFRNRGNGTFQEVGVEAGVALREDGKAIAGMGVVFNDFDNDGRPDLVVSGMANDGFLLFRNLGKRGLFEDFAQRSGLLLPTRPLTGWSLGFYDFDNDGWRDLFCTVSHFPSFEAYIGKSAAQPNRLFRNVGGSRFEDVSSGAGSDFQLPALHHGSAFADFDNDGRVDVVVTTLDGGPKLFRNITAGANHWLAVRLHGTRSNRQGLGTVVEITLPDGRRITGHATTSVGYASSSEPLVRFGLGAAAAVDRLVVHWPGGRAQEVAGVQVDKVVAIEERE</sequence>
<evidence type="ECO:0000256" key="1">
    <source>
        <dbReference type="ARBA" id="ARBA00022729"/>
    </source>
</evidence>
<proteinExistence type="predicted"/>
<evidence type="ECO:0000256" key="2">
    <source>
        <dbReference type="SAM" id="SignalP"/>
    </source>
</evidence>
<feature type="domain" description="ASPIC/UnbV" evidence="3">
    <location>
        <begin position="477"/>
        <end position="543"/>
    </location>
</feature>
<evidence type="ECO:0000259" key="3">
    <source>
        <dbReference type="Pfam" id="PF07593"/>
    </source>
</evidence>
<keyword evidence="1 2" id="KW-0732">Signal</keyword>
<dbReference type="Pfam" id="PF13517">
    <property type="entry name" value="FG-GAP_3"/>
    <property type="match status" value="2"/>
</dbReference>
<dbReference type="AlphaFoldDB" id="Q01PC2"/>
<gene>
    <name evidence="4" type="ordered locus">Acid_7590</name>
</gene>
<name>Q01PC2_SOLUE</name>
<dbReference type="PANTHER" id="PTHR16026:SF0">
    <property type="entry name" value="CARTILAGE ACIDIC PROTEIN 1"/>
    <property type="match status" value="1"/>
</dbReference>
<dbReference type="InterPro" id="IPR027039">
    <property type="entry name" value="Crtac1"/>
</dbReference>
<organism evidence="4">
    <name type="scientific">Solibacter usitatus (strain Ellin6076)</name>
    <dbReference type="NCBI Taxonomy" id="234267"/>
    <lineage>
        <taxon>Bacteria</taxon>
        <taxon>Pseudomonadati</taxon>
        <taxon>Acidobacteriota</taxon>
        <taxon>Terriglobia</taxon>
        <taxon>Bryobacterales</taxon>
        <taxon>Solibacteraceae</taxon>
        <taxon>Candidatus Solibacter</taxon>
    </lineage>
</organism>